<sequence>MGCDLPLEILSQIASHFTIDYDFTRRTPREPFPLVAPFTVVSKTWQVAFEPVIYNTLLVQSKEKVVTPRCNTGLLTWERFNEITSGAPYRVRRRAWVRRIVYCIGVPWGIMGGYNFAKLDGYTPDNYMRHENDEAFHYGMTNLFGVLGSWGRLEPGLSLNISLRVEKRNVEEPLTVYEESADTVTTEYMTGETDSVIPQRASFLPGDEGPSLVEVPIIRKVDFDRNKKFQIVDHLISVDGVMTILKSCPFLENASIKMEHFLRPDHLEALKDRRNGIAKGLLELPSALEVLRLSCDPEEPWANNMDPPYVLFDGLDTLSTNIRRISMDLVEIHLNNVRISKELFWPTDESKTENIYWPKLEVIDIKTPPFQPNGSWVFLADSDDDNMYFEHFDEETWAMNISDADAGNPRREILDLYTINALYLSASKAVRRMPRLRKFLLDISDFHASMKLSVAKIQESGKFKIEWVSCTGSQPGYRPDQEICLAWGFDPGDLEFIDDLSLDKWGDDDRITTSRALVDL</sequence>
<dbReference type="VEuPathDB" id="FungiDB:ASPWEDRAFT_38648"/>
<gene>
    <name evidence="1" type="ORF">ASPWEDRAFT_38648</name>
</gene>
<protein>
    <recommendedName>
        <fullName evidence="3">F-box domain-containing protein</fullName>
    </recommendedName>
</protein>
<accession>A0A1L9RPY1</accession>
<dbReference type="STRING" id="1073089.A0A1L9RPY1"/>
<proteinExistence type="predicted"/>
<dbReference type="RefSeq" id="XP_040690691.1">
    <property type="nucleotide sequence ID" value="XM_040834929.1"/>
</dbReference>
<keyword evidence="2" id="KW-1185">Reference proteome</keyword>
<evidence type="ECO:0000313" key="1">
    <source>
        <dbReference type="EMBL" id="OJJ37015.1"/>
    </source>
</evidence>
<dbReference type="EMBL" id="KV878211">
    <property type="protein sequence ID" value="OJJ37015.1"/>
    <property type="molecule type" value="Genomic_DNA"/>
</dbReference>
<dbReference type="Proteomes" id="UP000184383">
    <property type="component" value="Unassembled WGS sequence"/>
</dbReference>
<name>A0A1L9RPY1_ASPWE</name>
<evidence type="ECO:0000313" key="2">
    <source>
        <dbReference type="Proteomes" id="UP000184383"/>
    </source>
</evidence>
<organism evidence="1 2">
    <name type="scientific">Aspergillus wentii DTO 134E9</name>
    <dbReference type="NCBI Taxonomy" id="1073089"/>
    <lineage>
        <taxon>Eukaryota</taxon>
        <taxon>Fungi</taxon>
        <taxon>Dikarya</taxon>
        <taxon>Ascomycota</taxon>
        <taxon>Pezizomycotina</taxon>
        <taxon>Eurotiomycetes</taxon>
        <taxon>Eurotiomycetidae</taxon>
        <taxon>Eurotiales</taxon>
        <taxon>Aspergillaceae</taxon>
        <taxon>Aspergillus</taxon>
        <taxon>Aspergillus subgen. Cremei</taxon>
    </lineage>
</organism>
<dbReference type="GeneID" id="63750777"/>
<dbReference type="AlphaFoldDB" id="A0A1L9RPY1"/>
<reference evidence="2" key="1">
    <citation type="journal article" date="2017" name="Genome Biol.">
        <title>Comparative genomics reveals high biological diversity and specific adaptations in the industrially and medically important fungal genus Aspergillus.</title>
        <authorList>
            <person name="de Vries R.P."/>
            <person name="Riley R."/>
            <person name="Wiebenga A."/>
            <person name="Aguilar-Osorio G."/>
            <person name="Amillis S."/>
            <person name="Uchima C.A."/>
            <person name="Anderluh G."/>
            <person name="Asadollahi M."/>
            <person name="Askin M."/>
            <person name="Barry K."/>
            <person name="Battaglia E."/>
            <person name="Bayram O."/>
            <person name="Benocci T."/>
            <person name="Braus-Stromeyer S.A."/>
            <person name="Caldana C."/>
            <person name="Canovas D."/>
            <person name="Cerqueira G.C."/>
            <person name="Chen F."/>
            <person name="Chen W."/>
            <person name="Choi C."/>
            <person name="Clum A."/>
            <person name="Dos Santos R.A."/>
            <person name="Damasio A.R."/>
            <person name="Diallinas G."/>
            <person name="Emri T."/>
            <person name="Fekete E."/>
            <person name="Flipphi M."/>
            <person name="Freyberg S."/>
            <person name="Gallo A."/>
            <person name="Gournas C."/>
            <person name="Habgood R."/>
            <person name="Hainaut M."/>
            <person name="Harispe M.L."/>
            <person name="Henrissat B."/>
            <person name="Hilden K.S."/>
            <person name="Hope R."/>
            <person name="Hossain A."/>
            <person name="Karabika E."/>
            <person name="Karaffa L."/>
            <person name="Karanyi Z."/>
            <person name="Krasevec N."/>
            <person name="Kuo A."/>
            <person name="Kusch H."/>
            <person name="LaButti K."/>
            <person name="Lagendijk E.L."/>
            <person name="Lapidus A."/>
            <person name="Levasseur A."/>
            <person name="Lindquist E."/>
            <person name="Lipzen A."/>
            <person name="Logrieco A.F."/>
            <person name="MacCabe A."/>
            <person name="Maekelae M.R."/>
            <person name="Malavazi I."/>
            <person name="Melin P."/>
            <person name="Meyer V."/>
            <person name="Mielnichuk N."/>
            <person name="Miskei M."/>
            <person name="Molnar A.P."/>
            <person name="Mule G."/>
            <person name="Ngan C.Y."/>
            <person name="Orejas M."/>
            <person name="Orosz E."/>
            <person name="Ouedraogo J.P."/>
            <person name="Overkamp K.M."/>
            <person name="Park H.-S."/>
            <person name="Perrone G."/>
            <person name="Piumi F."/>
            <person name="Punt P.J."/>
            <person name="Ram A.F."/>
            <person name="Ramon A."/>
            <person name="Rauscher S."/>
            <person name="Record E."/>
            <person name="Riano-Pachon D.M."/>
            <person name="Robert V."/>
            <person name="Roehrig J."/>
            <person name="Ruller R."/>
            <person name="Salamov A."/>
            <person name="Salih N.S."/>
            <person name="Samson R.A."/>
            <person name="Sandor E."/>
            <person name="Sanguinetti M."/>
            <person name="Schuetze T."/>
            <person name="Sepcic K."/>
            <person name="Shelest E."/>
            <person name="Sherlock G."/>
            <person name="Sophianopoulou V."/>
            <person name="Squina F.M."/>
            <person name="Sun H."/>
            <person name="Susca A."/>
            <person name="Todd R.B."/>
            <person name="Tsang A."/>
            <person name="Unkles S.E."/>
            <person name="van de Wiele N."/>
            <person name="van Rossen-Uffink D."/>
            <person name="Oliveira J.V."/>
            <person name="Vesth T.C."/>
            <person name="Visser J."/>
            <person name="Yu J.-H."/>
            <person name="Zhou M."/>
            <person name="Andersen M.R."/>
            <person name="Archer D.B."/>
            <person name="Baker S.E."/>
            <person name="Benoit I."/>
            <person name="Brakhage A.A."/>
            <person name="Braus G.H."/>
            <person name="Fischer R."/>
            <person name="Frisvad J.C."/>
            <person name="Goldman G.H."/>
            <person name="Houbraken J."/>
            <person name="Oakley B."/>
            <person name="Pocsi I."/>
            <person name="Scazzocchio C."/>
            <person name="Seiboth B."/>
            <person name="vanKuyk P.A."/>
            <person name="Wortman J."/>
            <person name="Dyer P.S."/>
            <person name="Grigoriev I.V."/>
        </authorList>
    </citation>
    <scope>NUCLEOTIDE SEQUENCE [LARGE SCALE GENOMIC DNA]</scope>
    <source>
        <strain evidence="2">DTO 134E9</strain>
    </source>
</reference>
<evidence type="ECO:0008006" key="3">
    <source>
        <dbReference type="Google" id="ProtNLM"/>
    </source>
</evidence>
<dbReference type="OrthoDB" id="4802432at2759"/>